<dbReference type="Gene3D" id="2.60.40.10">
    <property type="entry name" value="Immunoglobulins"/>
    <property type="match status" value="1"/>
</dbReference>
<evidence type="ECO:0000313" key="2">
    <source>
        <dbReference type="EMBL" id="KAK5861505.1"/>
    </source>
</evidence>
<feature type="signal peptide" evidence="1">
    <location>
        <begin position="1"/>
        <end position="18"/>
    </location>
</feature>
<reference evidence="2 3" key="1">
    <citation type="journal article" date="2023" name="Genes (Basel)">
        <title>Chromosome-Level Genome Assembly and Circadian Gene Repertoire of the Patagonia Blennie Eleginops maclovinus-The Closest Ancestral Proxy of Antarctic Cryonotothenioids.</title>
        <authorList>
            <person name="Cheng C.C."/>
            <person name="Rivera-Colon A.G."/>
            <person name="Minhas B.F."/>
            <person name="Wilson L."/>
            <person name="Rayamajhi N."/>
            <person name="Vargas-Chacoff L."/>
            <person name="Catchen J.M."/>
        </authorList>
    </citation>
    <scope>NUCLEOTIDE SEQUENCE [LARGE SCALE GENOMIC DNA]</scope>
    <source>
        <strain evidence="2">JMC-PN-2008</strain>
    </source>
</reference>
<dbReference type="InterPro" id="IPR036179">
    <property type="entry name" value="Ig-like_dom_sf"/>
</dbReference>
<keyword evidence="3" id="KW-1185">Reference proteome</keyword>
<keyword evidence="1" id="KW-0732">Signal</keyword>
<sequence length="188" mass="20599">MIILSVINFLLLVSDATGITRVNTTVGKSTILPCLMNNTITNLIFESRGTMSEGENNQICQMTLHVAAPYEDISLAVYDKVTAVCTAQKGFPESSVSWRLQQLNKSQHFLASSDVQTTAEQDPKDHLYRLRSTIQIHGGPYLSATCLIHNPTLNATQSHNYTLNHSGAERGPPALTAVLMMAAVLLWI</sequence>
<proteinExistence type="predicted"/>
<dbReference type="AlphaFoldDB" id="A0AAN7XKR4"/>
<feature type="chain" id="PRO_5042890905" evidence="1">
    <location>
        <begin position="19"/>
        <end position="188"/>
    </location>
</feature>
<protein>
    <submittedName>
        <fullName evidence="2">Uncharacterized protein</fullName>
    </submittedName>
</protein>
<dbReference type="InterPro" id="IPR013783">
    <property type="entry name" value="Ig-like_fold"/>
</dbReference>
<reference evidence="2 3" key="2">
    <citation type="journal article" date="2023" name="Mol. Biol. Evol.">
        <title>Genomics of Secondarily Temperate Adaptation in the Only Non-Antarctic Icefish.</title>
        <authorList>
            <person name="Rivera-Colon A.G."/>
            <person name="Rayamajhi N."/>
            <person name="Minhas B.F."/>
            <person name="Madrigal G."/>
            <person name="Bilyk K.T."/>
            <person name="Yoon V."/>
            <person name="Hune M."/>
            <person name="Gregory S."/>
            <person name="Cheng C.H.C."/>
            <person name="Catchen J.M."/>
        </authorList>
    </citation>
    <scope>NUCLEOTIDE SEQUENCE [LARGE SCALE GENOMIC DNA]</scope>
    <source>
        <strain evidence="2">JMC-PN-2008</strain>
    </source>
</reference>
<dbReference type="SUPFAM" id="SSF48726">
    <property type="entry name" value="Immunoglobulin"/>
    <property type="match status" value="1"/>
</dbReference>
<organism evidence="2 3">
    <name type="scientific">Eleginops maclovinus</name>
    <name type="common">Patagonian blennie</name>
    <name type="synonym">Eleginus maclovinus</name>
    <dbReference type="NCBI Taxonomy" id="56733"/>
    <lineage>
        <taxon>Eukaryota</taxon>
        <taxon>Metazoa</taxon>
        <taxon>Chordata</taxon>
        <taxon>Craniata</taxon>
        <taxon>Vertebrata</taxon>
        <taxon>Euteleostomi</taxon>
        <taxon>Actinopterygii</taxon>
        <taxon>Neopterygii</taxon>
        <taxon>Teleostei</taxon>
        <taxon>Neoteleostei</taxon>
        <taxon>Acanthomorphata</taxon>
        <taxon>Eupercaria</taxon>
        <taxon>Perciformes</taxon>
        <taxon>Notothenioidei</taxon>
        <taxon>Eleginopidae</taxon>
        <taxon>Eleginops</taxon>
    </lineage>
</organism>
<dbReference type="Proteomes" id="UP001346869">
    <property type="component" value="Unassembled WGS sequence"/>
</dbReference>
<gene>
    <name evidence="2" type="ORF">PBY51_022896</name>
</gene>
<name>A0AAN7XKR4_ELEMC</name>
<comment type="caution">
    <text evidence="2">The sequence shown here is derived from an EMBL/GenBank/DDBJ whole genome shotgun (WGS) entry which is preliminary data.</text>
</comment>
<evidence type="ECO:0000313" key="3">
    <source>
        <dbReference type="Proteomes" id="UP001346869"/>
    </source>
</evidence>
<dbReference type="EMBL" id="JAUZQC010000013">
    <property type="protein sequence ID" value="KAK5861505.1"/>
    <property type="molecule type" value="Genomic_DNA"/>
</dbReference>
<accession>A0AAN7XKR4</accession>
<evidence type="ECO:0000256" key="1">
    <source>
        <dbReference type="SAM" id="SignalP"/>
    </source>
</evidence>